<accession>A0A1Q9BZA4</accession>
<dbReference type="OrthoDB" id="430491at2759"/>
<evidence type="ECO:0000313" key="2">
    <source>
        <dbReference type="EMBL" id="OLP75979.1"/>
    </source>
</evidence>
<name>A0A1Q9BZA4_SYMMI</name>
<protein>
    <submittedName>
        <fullName evidence="2">Uncharacterized protein</fullName>
    </submittedName>
</protein>
<feature type="region of interest" description="Disordered" evidence="1">
    <location>
        <begin position="296"/>
        <end position="317"/>
    </location>
</feature>
<dbReference type="Proteomes" id="UP000186817">
    <property type="component" value="Unassembled WGS sequence"/>
</dbReference>
<evidence type="ECO:0000256" key="1">
    <source>
        <dbReference type="SAM" id="MobiDB-lite"/>
    </source>
</evidence>
<organism evidence="2 3">
    <name type="scientific">Symbiodinium microadriaticum</name>
    <name type="common">Dinoflagellate</name>
    <name type="synonym">Zooxanthella microadriatica</name>
    <dbReference type="NCBI Taxonomy" id="2951"/>
    <lineage>
        <taxon>Eukaryota</taxon>
        <taxon>Sar</taxon>
        <taxon>Alveolata</taxon>
        <taxon>Dinophyceae</taxon>
        <taxon>Suessiales</taxon>
        <taxon>Symbiodiniaceae</taxon>
        <taxon>Symbiodinium</taxon>
    </lineage>
</organism>
<evidence type="ECO:0000313" key="3">
    <source>
        <dbReference type="Proteomes" id="UP000186817"/>
    </source>
</evidence>
<comment type="caution">
    <text evidence="2">The sequence shown here is derived from an EMBL/GenBank/DDBJ whole genome shotgun (WGS) entry which is preliminary data.</text>
</comment>
<sequence>MQADPGPHVPHDLRRSRGPQCPPEVLAAANRNKTGKRRNQAVLSALFDDFLQCGGDWMKSNVMRTHSTDNSKRASNKDRYVKYEDLVEKHGETIAKAMRSSQEKWEARRPLNEKPYVLKHPDMPDLDGWTLIRVFDEATVDTSQTETTSTTVQAAVDLNEQQTHQLLTGSVGEADFDPFAARASAAACAENPGDDKKEKKEKKALRCAAQGRVLLRVTAGVEGTEAAPELRSEVLALQELQSCFSWSPPVNAAELLAGMSAIMSAEMAGNNEKQDWTEILRLHTVGLELMSRLHNDHQTAEATQRTPHSVQGSLAAGDVTSPPSLLAAAAPGSAASPPAKALCSEASTPLHFLTPRQKPQKTKRPLCSRTSKRCSAPGKCSKEGRLLELPLVQLDRLVQEKCRACPSFGDLLTEAIQQKGTACMHLTWMDLQQACTSEFAWCTVSCIRQSVLNQIQGGLPAVIAAVLDLLENVFEGFAVQGSGGRSRIEAMVVQHVVSERLRTAGFSFVTSFHDIANAFPSMQHNHIQTATDAVVKDADRNLLRQRIGETAMVVEASDGRVVVSPKCGTLQGDSIAGDVFTEGYHSILDAWNARLHGLGPPFRITAFSPFDLSDQDLAVTAYADDVCRKILVSPPQTASVRVQQSNAILDEELAKATMAQNVDKQQHIAVFKGTNSRRYTKYITQHGMQDGTAVFQARYLGGLQRFDGQCGPEIEVRAKAAYVSWCTFKGLWHRRELPRRGLRSVFLGMVYEVLLAGVDALVLGRRHYDKLDRIVTAYGRRLMRGTACEKTEDEHGQIHYRSVPNSAVFRYLGIASSRVELRIRRLKFLQRLARDPCKHHQVITAIFGTMFFDAEPNIQSDGGLSTYANSYAKTYWEDIQALQSLDSAYWLVDMANGEVLPFFSELAEEFVHVDVSELRAQANDNDNQPPTKMRALSTGEDAETVRKALLLVSKMTLRQELEIRELQSAVFKTFVVREPNPIISTVKAEVGSYLEKAKMARSSGGSLPEGEVHAYAWAALTQVAVQQETLDGTSKAVIDSHRAAMASPDMIADVVYIAKLKKAFNKGEFKLFLAVSPAHHGLLEAVSAGVLATGTWGEPLAPLRQNETVYAVPQCRRNAAWRQVSEYMRHLSSISCLYDAMHCPWCKGIVGQEISLFLRTTRDSIGLKLQQLAALGALPWRPGVERGTKAAPLLDIKLLSFEEDYRGDLHVKTLKLEPSPALCCRLLELQQQHLQGFKTYYGRDRVRPKYHFSCHLGEQAKKAGRMLDCFVTERKNKCFKQQARTHSNFSGLTFERSVLLRLLLADVEAPVGYSLNPRLCPPIRTDAALQRELTTGYYVLTADVALHVDTFLQRSRTDFRALARTLSRTDAAADPLDCMHSKWRFDASAAPVLVDIQDVCNICLSALLESRRR</sequence>
<keyword evidence="3" id="KW-1185">Reference proteome</keyword>
<feature type="compositionally biased region" description="Polar residues" evidence="1">
    <location>
        <begin position="300"/>
        <end position="312"/>
    </location>
</feature>
<dbReference type="EMBL" id="LSRX01002183">
    <property type="protein sequence ID" value="OLP75979.1"/>
    <property type="molecule type" value="Genomic_DNA"/>
</dbReference>
<gene>
    <name evidence="2" type="ORF">AK812_SmicGene44143</name>
</gene>
<proteinExistence type="predicted"/>
<feature type="region of interest" description="Disordered" evidence="1">
    <location>
        <begin position="1"/>
        <end position="23"/>
    </location>
</feature>
<reference evidence="2 3" key="1">
    <citation type="submission" date="2016-02" db="EMBL/GenBank/DDBJ databases">
        <title>Genome analysis of coral dinoflagellate symbionts highlights evolutionary adaptations to a symbiotic lifestyle.</title>
        <authorList>
            <person name="Aranda M."/>
            <person name="Li Y."/>
            <person name="Liew Y.J."/>
            <person name="Baumgarten S."/>
            <person name="Simakov O."/>
            <person name="Wilson M."/>
            <person name="Piel J."/>
            <person name="Ashoor H."/>
            <person name="Bougouffa S."/>
            <person name="Bajic V.B."/>
            <person name="Ryu T."/>
            <person name="Ravasi T."/>
            <person name="Bayer T."/>
            <person name="Micklem G."/>
            <person name="Kim H."/>
            <person name="Bhak J."/>
            <person name="Lajeunesse T.C."/>
            <person name="Voolstra C.R."/>
        </authorList>
    </citation>
    <scope>NUCLEOTIDE SEQUENCE [LARGE SCALE GENOMIC DNA]</scope>
    <source>
        <strain evidence="2 3">CCMP2467</strain>
    </source>
</reference>